<organism evidence="1 2">
    <name type="scientific">Eretmocerus hayati</name>
    <dbReference type="NCBI Taxonomy" id="131215"/>
    <lineage>
        <taxon>Eukaryota</taxon>
        <taxon>Metazoa</taxon>
        <taxon>Ecdysozoa</taxon>
        <taxon>Arthropoda</taxon>
        <taxon>Hexapoda</taxon>
        <taxon>Insecta</taxon>
        <taxon>Pterygota</taxon>
        <taxon>Neoptera</taxon>
        <taxon>Endopterygota</taxon>
        <taxon>Hymenoptera</taxon>
        <taxon>Apocrita</taxon>
        <taxon>Proctotrupomorpha</taxon>
        <taxon>Chalcidoidea</taxon>
        <taxon>Aphelinidae</taxon>
        <taxon>Aphelininae</taxon>
        <taxon>Eretmocerus</taxon>
    </lineage>
</organism>
<keyword evidence="2" id="KW-1185">Reference proteome</keyword>
<reference evidence="1" key="1">
    <citation type="submission" date="2023-04" db="EMBL/GenBank/DDBJ databases">
        <title>A chromosome-level genome assembly of the parasitoid wasp Eretmocerus hayati.</title>
        <authorList>
            <person name="Zhong Y."/>
            <person name="Liu S."/>
            <person name="Liu Y."/>
        </authorList>
    </citation>
    <scope>NUCLEOTIDE SEQUENCE</scope>
    <source>
        <strain evidence="1">ZJU_SS_LIU_2023</strain>
    </source>
</reference>
<accession>A0ACC2N4H3</accession>
<protein>
    <submittedName>
        <fullName evidence="1">Uncharacterized protein</fullName>
    </submittedName>
</protein>
<gene>
    <name evidence="1" type="ORF">QAD02_007715</name>
</gene>
<evidence type="ECO:0000313" key="1">
    <source>
        <dbReference type="EMBL" id="KAJ8666053.1"/>
    </source>
</evidence>
<evidence type="ECO:0000313" key="2">
    <source>
        <dbReference type="Proteomes" id="UP001239111"/>
    </source>
</evidence>
<dbReference type="Proteomes" id="UP001239111">
    <property type="component" value="Chromosome 4"/>
</dbReference>
<dbReference type="EMBL" id="CM056744">
    <property type="protein sequence ID" value="KAJ8666053.1"/>
    <property type="molecule type" value="Genomic_DNA"/>
</dbReference>
<comment type="caution">
    <text evidence="1">The sequence shown here is derived from an EMBL/GenBank/DDBJ whole genome shotgun (WGS) entry which is preliminary data.</text>
</comment>
<proteinExistence type="predicted"/>
<sequence>MRTVRRASLPVSEMDEHVLESFRSIVLRIAHHLSIWSRRAGVRRRCAMYHRSELRQTRDINLLSRAFSWLLFSCPIRDLPRYHRRFFPSNRIAILAAGEIVRRRDMEHLPALNHLMEEYREMQALTSLLEISDTSTSDIMGSDSDATDCDLAEAISLPSTPESSDREDSRPLNFTIDISEEEPIQRHESTDDVCLSSSPISAPDPDENDVGILRSRPCGRLATVLIRDFCEPVAAAWNAIRQREASWPEPLSAGNEGARGREWSDH</sequence>
<name>A0ACC2N4H3_9HYME</name>